<proteinExistence type="predicted"/>
<dbReference type="EMBL" id="JAVIJP010000026">
    <property type="protein sequence ID" value="KAL3637255.1"/>
    <property type="molecule type" value="Genomic_DNA"/>
</dbReference>
<gene>
    <name evidence="2" type="ORF">CASFOL_019554</name>
</gene>
<protein>
    <submittedName>
        <fullName evidence="2">Uncharacterized protein</fullName>
    </submittedName>
</protein>
<evidence type="ECO:0000256" key="1">
    <source>
        <dbReference type="SAM" id="MobiDB-lite"/>
    </source>
</evidence>
<comment type="caution">
    <text evidence="2">The sequence shown here is derived from an EMBL/GenBank/DDBJ whole genome shotgun (WGS) entry which is preliminary data.</text>
</comment>
<name>A0ABD3D8M4_9LAMI</name>
<reference evidence="3" key="1">
    <citation type="journal article" date="2024" name="IScience">
        <title>Strigolactones Initiate the Formation of Haustorium-like Structures in Castilleja.</title>
        <authorList>
            <person name="Buerger M."/>
            <person name="Peterson D."/>
            <person name="Chory J."/>
        </authorList>
    </citation>
    <scope>NUCLEOTIDE SEQUENCE [LARGE SCALE GENOMIC DNA]</scope>
</reference>
<sequence>MKPLFSSIKCEGCSIGMSGADDEGSRRDLGSKMGSLGRDRIGGQCLKQGCGAIHGRFEEITYDIENEGLEVNSQNDTGDETANFEQSTNVNGATTPALLKNYENEIRQELEWLKSKYQMQLRGLRNRDIKSSISDSDHKDFDFSVHEQDNDDDEPKSFVSAHNS</sequence>
<feature type="region of interest" description="Disordered" evidence="1">
    <location>
        <begin position="125"/>
        <end position="164"/>
    </location>
</feature>
<dbReference type="Proteomes" id="UP001632038">
    <property type="component" value="Unassembled WGS sequence"/>
</dbReference>
<feature type="compositionally biased region" description="Basic and acidic residues" evidence="1">
    <location>
        <begin position="125"/>
        <end position="148"/>
    </location>
</feature>
<evidence type="ECO:0000313" key="3">
    <source>
        <dbReference type="Proteomes" id="UP001632038"/>
    </source>
</evidence>
<dbReference type="AlphaFoldDB" id="A0ABD3D8M4"/>
<keyword evidence="3" id="KW-1185">Reference proteome</keyword>
<organism evidence="2 3">
    <name type="scientific">Castilleja foliolosa</name>
    <dbReference type="NCBI Taxonomy" id="1961234"/>
    <lineage>
        <taxon>Eukaryota</taxon>
        <taxon>Viridiplantae</taxon>
        <taxon>Streptophyta</taxon>
        <taxon>Embryophyta</taxon>
        <taxon>Tracheophyta</taxon>
        <taxon>Spermatophyta</taxon>
        <taxon>Magnoliopsida</taxon>
        <taxon>eudicotyledons</taxon>
        <taxon>Gunneridae</taxon>
        <taxon>Pentapetalae</taxon>
        <taxon>asterids</taxon>
        <taxon>lamiids</taxon>
        <taxon>Lamiales</taxon>
        <taxon>Orobanchaceae</taxon>
        <taxon>Pedicularideae</taxon>
        <taxon>Castillejinae</taxon>
        <taxon>Castilleja</taxon>
    </lineage>
</organism>
<evidence type="ECO:0000313" key="2">
    <source>
        <dbReference type="EMBL" id="KAL3637255.1"/>
    </source>
</evidence>
<accession>A0ABD3D8M4</accession>